<feature type="binding site" evidence="11">
    <location>
        <begin position="29"/>
        <end position="36"/>
    </location>
    <ligand>
        <name>ATP</name>
        <dbReference type="ChEBI" id="CHEBI:30616"/>
    </ligand>
</feature>
<evidence type="ECO:0000256" key="7">
    <source>
        <dbReference type="ARBA" id="ARBA00023235"/>
    </source>
</evidence>
<dbReference type="EMBL" id="FSQZ01000001">
    <property type="protein sequence ID" value="SIN75936.1"/>
    <property type="molecule type" value="Genomic_DNA"/>
</dbReference>
<evidence type="ECO:0000259" key="13">
    <source>
        <dbReference type="PROSITE" id="PS51217"/>
    </source>
</evidence>
<evidence type="ECO:0000256" key="9">
    <source>
        <dbReference type="ARBA" id="ARBA00034808"/>
    </source>
</evidence>
<dbReference type="Proteomes" id="UP000185093">
    <property type="component" value="Unassembled WGS sequence"/>
</dbReference>
<dbReference type="InterPro" id="IPR014017">
    <property type="entry name" value="DNA_helicase_UvrD-like_C"/>
</dbReference>
<reference evidence="14 15" key="1">
    <citation type="submission" date="2016-11" db="EMBL/GenBank/DDBJ databases">
        <authorList>
            <person name="Varghese N."/>
            <person name="Submissions S."/>
        </authorList>
    </citation>
    <scope>NUCLEOTIDE SEQUENCE [LARGE SCALE GENOMIC DNA]</scope>
    <source>
        <strain evidence="14 15">DSM 20664</strain>
    </source>
</reference>
<name>A0ABY1JF58_9BACT</name>
<dbReference type="PANTHER" id="PTHR11070:SF2">
    <property type="entry name" value="ATP-DEPENDENT DNA HELICASE SRS2"/>
    <property type="match status" value="1"/>
</dbReference>
<keyword evidence="2 11" id="KW-0547">Nucleotide-binding</keyword>
<keyword evidence="15" id="KW-1185">Reference proteome</keyword>
<evidence type="ECO:0000256" key="4">
    <source>
        <dbReference type="ARBA" id="ARBA00022806"/>
    </source>
</evidence>
<evidence type="ECO:0000256" key="2">
    <source>
        <dbReference type="ARBA" id="ARBA00022741"/>
    </source>
</evidence>
<dbReference type="Pfam" id="PF13361">
    <property type="entry name" value="UvrD_C"/>
    <property type="match status" value="1"/>
</dbReference>
<dbReference type="InterPro" id="IPR014016">
    <property type="entry name" value="UvrD-like_ATP-bd"/>
</dbReference>
<evidence type="ECO:0000259" key="12">
    <source>
        <dbReference type="PROSITE" id="PS51198"/>
    </source>
</evidence>
<protein>
    <recommendedName>
        <fullName evidence="9">DNA 3'-5' helicase</fullName>
        <ecNumber evidence="9">5.6.2.4</ecNumber>
    </recommendedName>
</protein>
<evidence type="ECO:0000313" key="14">
    <source>
        <dbReference type="EMBL" id="SIN75936.1"/>
    </source>
</evidence>
<comment type="catalytic activity">
    <reaction evidence="8">
        <text>Couples ATP hydrolysis with the unwinding of duplex DNA by translocating in the 3'-5' direction.</text>
        <dbReference type="EC" id="5.6.2.4"/>
    </reaction>
</comment>
<proteinExistence type="inferred from homology"/>
<evidence type="ECO:0000256" key="3">
    <source>
        <dbReference type="ARBA" id="ARBA00022801"/>
    </source>
</evidence>
<evidence type="ECO:0000256" key="11">
    <source>
        <dbReference type="PROSITE-ProRule" id="PRU00560"/>
    </source>
</evidence>
<dbReference type="EC" id="5.6.2.4" evidence="9"/>
<dbReference type="RefSeq" id="WP_074199935.1">
    <property type="nucleotide sequence ID" value="NZ_FSQZ01000001.1"/>
</dbReference>
<gene>
    <name evidence="14" type="ORF">SAMN05444368_1754</name>
</gene>
<dbReference type="CDD" id="cd18807">
    <property type="entry name" value="SF1_C_UvrD"/>
    <property type="match status" value="1"/>
</dbReference>
<keyword evidence="4 11" id="KW-0347">Helicase</keyword>
<evidence type="ECO:0000256" key="5">
    <source>
        <dbReference type="ARBA" id="ARBA00022840"/>
    </source>
</evidence>
<dbReference type="PROSITE" id="PS51217">
    <property type="entry name" value="UVRD_HELICASE_CTER"/>
    <property type="match status" value="1"/>
</dbReference>
<evidence type="ECO:0000313" key="15">
    <source>
        <dbReference type="Proteomes" id="UP000185093"/>
    </source>
</evidence>
<dbReference type="GO" id="GO:0004386">
    <property type="term" value="F:helicase activity"/>
    <property type="evidence" value="ECO:0007669"/>
    <property type="project" value="UniProtKB-KW"/>
</dbReference>
<dbReference type="SUPFAM" id="SSF52540">
    <property type="entry name" value="P-loop containing nucleoside triphosphate hydrolases"/>
    <property type="match status" value="1"/>
</dbReference>
<dbReference type="InterPro" id="IPR013986">
    <property type="entry name" value="DExx_box_DNA_helicase_dom_sf"/>
</dbReference>
<organism evidence="14 15">
    <name type="scientific">Acetomicrobium flavidum</name>
    <dbReference type="NCBI Taxonomy" id="49896"/>
    <lineage>
        <taxon>Bacteria</taxon>
        <taxon>Thermotogati</taxon>
        <taxon>Synergistota</taxon>
        <taxon>Synergistia</taxon>
        <taxon>Synergistales</taxon>
        <taxon>Acetomicrobiaceae</taxon>
        <taxon>Acetomicrobium</taxon>
    </lineage>
</organism>
<dbReference type="PANTHER" id="PTHR11070">
    <property type="entry name" value="UVRD / RECB / PCRA DNA HELICASE FAMILY MEMBER"/>
    <property type="match status" value="1"/>
</dbReference>
<dbReference type="Gene3D" id="1.10.10.160">
    <property type="match status" value="1"/>
</dbReference>
<evidence type="ECO:0000256" key="10">
    <source>
        <dbReference type="ARBA" id="ARBA00048988"/>
    </source>
</evidence>
<dbReference type="Gene3D" id="1.10.486.10">
    <property type="entry name" value="PCRA, domain 4"/>
    <property type="match status" value="1"/>
</dbReference>
<feature type="domain" description="UvrD-like helicase ATP-binding" evidence="12">
    <location>
        <begin position="8"/>
        <end position="286"/>
    </location>
</feature>
<accession>A0ABY1JF58</accession>
<keyword evidence="6" id="KW-0238">DNA-binding</keyword>
<sequence length="661" mass="75257">MRVEEIVSGLNPKQREAVLYTKGPLLVLAGAGSGKTRVLTYKFAYLVASGLALPWQILAVTFTNKAAKEMKERVQSLLGSSIKNLQISTFHSYGVEMLYRYAKEANEAGIKVPFTVFDKGDAQKVIEKLMKDFNIDKKRFEVSFMVDMISRAKASADPKTLSPGFGLEARWKEFYDAYNEELKKQGAVDFDDLLLLPLHLLSVNEKVISKERDRFKWVLVDEYQDVNTPQYRLIQMLAKSGNIMVVGDPDQSIYGWRGADMSIIMNFERDFPGARVITLDQNYRSTGMILDAANAVIKHNIERRPKELWTANQRGTPVSVYLAGNDRQEAQFIADEIRRLCQSGYSYDDMAILYRINAMSRSYEQDLMTRGIPYKIVRGVSFYERREVKDVLSYMRLAVNPLDGAALNRIGNVPPRGLGPKSLQALGNWIASISSKFENPLDLWQWLVQAEDLPLKGKAKAGAKEIAGYMIQILSRSDDVRDVISFIVEETGYGTYLREEYPDDWESRMENIYELLSVNAEGGDLAKFLSMVTLYSDADVEDGGGNRVNLLTLHAAKGLEFPVVFLVGMEEGIFPHARAKMEESQLEEERRLCYVGMTRAMEKLYLTGAQRRMLFGNVQYNAFSRFLEEIPDRYKVVYDASLEEEVPADVGHRSNRRYWSW</sequence>
<evidence type="ECO:0000256" key="8">
    <source>
        <dbReference type="ARBA" id="ARBA00034617"/>
    </source>
</evidence>
<dbReference type="Pfam" id="PF00580">
    <property type="entry name" value="UvrD-helicase"/>
    <property type="match status" value="1"/>
</dbReference>
<comment type="caution">
    <text evidence="14">The sequence shown here is derived from an EMBL/GenBank/DDBJ whole genome shotgun (WGS) entry which is preliminary data.</text>
</comment>
<evidence type="ECO:0000256" key="6">
    <source>
        <dbReference type="ARBA" id="ARBA00023125"/>
    </source>
</evidence>
<dbReference type="Gene3D" id="3.40.50.300">
    <property type="entry name" value="P-loop containing nucleotide triphosphate hydrolases"/>
    <property type="match status" value="2"/>
</dbReference>
<keyword evidence="5 11" id="KW-0067">ATP-binding</keyword>
<keyword evidence="3 11" id="KW-0378">Hydrolase</keyword>
<dbReference type="CDD" id="cd17932">
    <property type="entry name" value="DEXQc_UvrD"/>
    <property type="match status" value="1"/>
</dbReference>
<dbReference type="PROSITE" id="PS51198">
    <property type="entry name" value="UVRD_HELICASE_ATP_BIND"/>
    <property type="match status" value="1"/>
</dbReference>
<dbReference type="InterPro" id="IPR000212">
    <property type="entry name" value="DNA_helicase_UvrD/REP"/>
</dbReference>
<evidence type="ECO:0000256" key="1">
    <source>
        <dbReference type="ARBA" id="ARBA00009922"/>
    </source>
</evidence>
<comment type="similarity">
    <text evidence="1">Belongs to the helicase family. UvrD subfamily.</text>
</comment>
<feature type="domain" description="UvrD-like helicase C-terminal" evidence="13">
    <location>
        <begin position="287"/>
        <end position="558"/>
    </location>
</feature>
<dbReference type="InterPro" id="IPR027417">
    <property type="entry name" value="P-loop_NTPase"/>
</dbReference>
<keyword evidence="7" id="KW-0413">Isomerase</keyword>
<comment type="catalytic activity">
    <reaction evidence="10">
        <text>ATP + H2O = ADP + phosphate + H(+)</text>
        <dbReference type="Rhea" id="RHEA:13065"/>
        <dbReference type="ChEBI" id="CHEBI:15377"/>
        <dbReference type="ChEBI" id="CHEBI:15378"/>
        <dbReference type="ChEBI" id="CHEBI:30616"/>
        <dbReference type="ChEBI" id="CHEBI:43474"/>
        <dbReference type="ChEBI" id="CHEBI:456216"/>
        <dbReference type="EC" id="5.6.2.4"/>
    </reaction>
</comment>